<dbReference type="PANTHER" id="PTHR32309:SF31">
    <property type="entry name" value="CAPSULAR EXOPOLYSACCHARIDE FAMILY"/>
    <property type="match status" value="1"/>
</dbReference>
<evidence type="ECO:0000256" key="2">
    <source>
        <dbReference type="ARBA" id="ARBA00006683"/>
    </source>
</evidence>
<keyword evidence="16" id="KW-0732">Signal</keyword>
<dbReference type="InterPro" id="IPR027417">
    <property type="entry name" value="P-loop_NTPase"/>
</dbReference>
<keyword evidence="5" id="KW-1003">Cell membrane</keyword>
<protein>
    <recommendedName>
        <fullName evidence="4">non-specific protein-tyrosine kinase</fullName>
        <ecNumber evidence="4">2.7.10.2</ecNumber>
    </recommendedName>
</protein>
<evidence type="ECO:0000256" key="5">
    <source>
        <dbReference type="ARBA" id="ARBA00022475"/>
    </source>
</evidence>
<keyword evidence="8" id="KW-0547">Nucleotide-binding</keyword>
<dbReference type="GO" id="GO:0042802">
    <property type="term" value="F:identical protein binding"/>
    <property type="evidence" value="ECO:0007669"/>
    <property type="project" value="UniProtKB-ARBA"/>
</dbReference>
<dbReference type="InterPro" id="IPR050445">
    <property type="entry name" value="Bact_polysacc_biosynth/exp"/>
</dbReference>
<evidence type="ECO:0000313" key="18">
    <source>
        <dbReference type="EMBL" id="EYR65126.1"/>
    </source>
</evidence>
<comment type="subcellular location">
    <subcellularLocation>
        <location evidence="1">Cell membrane</location>
        <topology evidence="1">Multi-pass membrane protein</topology>
    </subcellularLocation>
</comment>
<proteinExistence type="inferred from homology"/>
<evidence type="ECO:0000256" key="14">
    <source>
        <dbReference type="ARBA" id="ARBA00051245"/>
    </source>
</evidence>
<sequence>MEFQDYVAILRKRWVSILVVALAVVAAALAATLAATPSYQARSQVYVSVRSGGTTADLVQGSNYTQRQVKSYSDLVTSPLVLAPVIEELGLDTRAEVLALAVTATPVVDTSLINISVTDEDPGRAAAVADALAASLAVQVNELEPPTADGQSPVLISTVRPAVEPSAPASPSPTRNLALGLLLGLAAGFGVAVLREMLDTKVRDEDHVAQVTESAVIAAIPHDDSAVNDHLIVQSNPMSLVAESFRRLRTNLQFLSAEEQPRALIVTSSLPEEGKSTTAANLALTLADSGARVILVDADLRRPSVANYMGLEGTAGLTTVLIGRASLEDVVQPWGAGHLHVLTSGQIPPNPSELLGSQAMAHLLGQLVQRYDHVIIDTPPLLPVTDAAVLARLTGGAIVVVGAHKVHRHQLEEGIRSLETVNARVLGIVLNRVARKQSETYAYDYSSDPSQTPRSVSERRSDAPPPPRRSTKAASAEGLDLTGTRLPAQGVAGLDAALGGRGGNRWPGEPLGEPSDQAPRHSRA</sequence>
<dbReference type="FunFam" id="3.40.50.300:FF:000527">
    <property type="entry name" value="Tyrosine-protein kinase etk"/>
    <property type="match status" value="1"/>
</dbReference>
<dbReference type="EC" id="2.7.10.2" evidence="4"/>
<feature type="domain" description="Polysaccharide chain length determinant N-terminal" evidence="17">
    <location>
        <begin position="3"/>
        <end position="89"/>
    </location>
</feature>
<reference evidence="18 19" key="1">
    <citation type="submission" date="2014-01" db="EMBL/GenBank/DDBJ databases">
        <title>Actinotalea ferrariae CF5-4.</title>
        <authorList>
            <person name="Chen F."/>
            <person name="Li Y."/>
            <person name="Wang G."/>
        </authorList>
    </citation>
    <scope>NUCLEOTIDE SEQUENCE [LARGE SCALE GENOMIC DNA]</scope>
    <source>
        <strain evidence="18 19">CF5-4</strain>
    </source>
</reference>
<organism evidence="18 19">
    <name type="scientific">Actinotalea ferrariae CF5-4</name>
    <dbReference type="NCBI Taxonomy" id="948458"/>
    <lineage>
        <taxon>Bacteria</taxon>
        <taxon>Bacillati</taxon>
        <taxon>Actinomycetota</taxon>
        <taxon>Actinomycetes</taxon>
        <taxon>Micrococcales</taxon>
        <taxon>Cellulomonadaceae</taxon>
        <taxon>Actinotalea</taxon>
    </lineage>
</organism>
<keyword evidence="19" id="KW-1185">Reference proteome</keyword>
<evidence type="ECO:0000256" key="11">
    <source>
        <dbReference type="ARBA" id="ARBA00022989"/>
    </source>
</evidence>
<name>A0A021VVD9_9CELL</name>
<evidence type="ECO:0000256" key="6">
    <source>
        <dbReference type="ARBA" id="ARBA00022679"/>
    </source>
</evidence>
<gene>
    <name evidence="18" type="ORF">N866_13180</name>
</gene>
<feature type="compositionally biased region" description="Low complexity" evidence="15">
    <location>
        <begin position="488"/>
        <end position="498"/>
    </location>
</feature>
<dbReference type="InterPro" id="IPR005702">
    <property type="entry name" value="Wzc-like_C"/>
</dbReference>
<dbReference type="Pfam" id="PF02706">
    <property type="entry name" value="Wzz"/>
    <property type="match status" value="1"/>
</dbReference>
<accession>A0A021VVD9</accession>
<evidence type="ECO:0000313" key="19">
    <source>
        <dbReference type="Proteomes" id="UP000019753"/>
    </source>
</evidence>
<keyword evidence="9" id="KW-0418">Kinase</keyword>
<dbReference type="AlphaFoldDB" id="A0A021VVD9"/>
<comment type="caution">
    <text evidence="18">The sequence shown here is derived from an EMBL/GenBank/DDBJ whole genome shotgun (WGS) entry which is preliminary data.</text>
</comment>
<keyword evidence="10" id="KW-0067">ATP-binding</keyword>
<evidence type="ECO:0000256" key="13">
    <source>
        <dbReference type="ARBA" id="ARBA00023137"/>
    </source>
</evidence>
<comment type="similarity">
    <text evidence="2">Belongs to the CpsC/CapA family.</text>
</comment>
<keyword evidence="11" id="KW-1133">Transmembrane helix</keyword>
<comment type="similarity">
    <text evidence="3">Belongs to the CpsD/CapB family.</text>
</comment>
<comment type="catalytic activity">
    <reaction evidence="14">
        <text>L-tyrosyl-[protein] + ATP = O-phospho-L-tyrosyl-[protein] + ADP + H(+)</text>
        <dbReference type="Rhea" id="RHEA:10596"/>
        <dbReference type="Rhea" id="RHEA-COMP:10136"/>
        <dbReference type="Rhea" id="RHEA-COMP:20101"/>
        <dbReference type="ChEBI" id="CHEBI:15378"/>
        <dbReference type="ChEBI" id="CHEBI:30616"/>
        <dbReference type="ChEBI" id="CHEBI:46858"/>
        <dbReference type="ChEBI" id="CHEBI:61978"/>
        <dbReference type="ChEBI" id="CHEBI:456216"/>
        <dbReference type="EC" id="2.7.10.2"/>
    </reaction>
</comment>
<keyword evidence="13" id="KW-0829">Tyrosine-protein kinase</keyword>
<evidence type="ECO:0000256" key="3">
    <source>
        <dbReference type="ARBA" id="ARBA00007316"/>
    </source>
</evidence>
<evidence type="ECO:0000256" key="4">
    <source>
        <dbReference type="ARBA" id="ARBA00011903"/>
    </source>
</evidence>
<dbReference type="Pfam" id="PF10609">
    <property type="entry name" value="ParA"/>
    <property type="match status" value="1"/>
</dbReference>
<dbReference type="Gene3D" id="3.40.50.300">
    <property type="entry name" value="P-loop containing nucleotide triphosphate hydrolases"/>
    <property type="match status" value="1"/>
</dbReference>
<dbReference type="PANTHER" id="PTHR32309">
    <property type="entry name" value="TYROSINE-PROTEIN KINASE"/>
    <property type="match status" value="1"/>
</dbReference>
<feature type="chain" id="PRO_5038828236" description="non-specific protein-tyrosine kinase" evidence="16">
    <location>
        <begin position="31"/>
        <end position="524"/>
    </location>
</feature>
<evidence type="ECO:0000256" key="9">
    <source>
        <dbReference type="ARBA" id="ARBA00022777"/>
    </source>
</evidence>
<keyword evidence="12" id="KW-0472">Membrane</keyword>
<evidence type="ECO:0000256" key="16">
    <source>
        <dbReference type="SAM" id="SignalP"/>
    </source>
</evidence>
<dbReference type="GO" id="GO:0005886">
    <property type="term" value="C:plasma membrane"/>
    <property type="evidence" value="ECO:0007669"/>
    <property type="project" value="UniProtKB-SubCell"/>
</dbReference>
<dbReference type="OrthoDB" id="9812433at2"/>
<evidence type="ECO:0000256" key="8">
    <source>
        <dbReference type="ARBA" id="ARBA00022741"/>
    </source>
</evidence>
<dbReference type="GO" id="GO:0004715">
    <property type="term" value="F:non-membrane spanning protein tyrosine kinase activity"/>
    <property type="evidence" value="ECO:0007669"/>
    <property type="project" value="UniProtKB-EC"/>
</dbReference>
<dbReference type="InterPro" id="IPR003856">
    <property type="entry name" value="LPS_length_determ_N"/>
</dbReference>
<dbReference type="CDD" id="cd05387">
    <property type="entry name" value="BY-kinase"/>
    <property type="match status" value="1"/>
</dbReference>
<evidence type="ECO:0000256" key="12">
    <source>
        <dbReference type="ARBA" id="ARBA00023136"/>
    </source>
</evidence>
<dbReference type="Proteomes" id="UP000019753">
    <property type="component" value="Unassembled WGS sequence"/>
</dbReference>
<evidence type="ECO:0000256" key="10">
    <source>
        <dbReference type="ARBA" id="ARBA00022840"/>
    </source>
</evidence>
<evidence type="ECO:0000256" key="15">
    <source>
        <dbReference type="SAM" id="MobiDB-lite"/>
    </source>
</evidence>
<dbReference type="InterPro" id="IPR033756">
    <property type="entry name" value="YlxH/NBP35"/>
</dbReference>
<feature type="signal peptide" evidence="16">
    <location>
        <begin position="1"/>
        <end position="30"/>
    </location>
</feature>
<dbReference type="SUPFAM" id="SSF52540">
    <property type="entry name" value="P-loop containing nucleoside triphosphate hydrolases"/>
    <property type="match status" value="1"/>
</dbReference>
<dbReference type="NCBIfam" id="TIGR01007">
    <property type="entry name" value="eps_fam"/>
    <property type="match status" value="1"/>
</dbReference>
<dbReference type="GO" id="GO:0005524">
    <property type="term" value="F:ATP binding"/>
    <property type="evidence" value="ECO:0007669"/>
    <property type="project" value="UniProtKB-KW"/>
</dbReference>
<keyword evidence="6" id="KW-0808">Transferase</keyword>
<evidence type="ECO:0000256" key="7">
    <source>
        <dbReference type="ARBA" id="ARBA00022692"/>
    </source>
</evidence>
<dbReference type="EMBL" id="AXCW01000004">
    <property type="protein sequence ID" value="EYR65126.1"/>
    <property type="molecule type" value="Genomic_DNA"/>
</dbReference>
<evidence type="ECO:0000256" key="1">
    <source>
        <dbReference type="ARBA" id="ARBA00004651"/>
    </source>
</evidence>
<keyword evidence="7" id="KW-0812">Transmembrane</keyword>
<feature type="region of interest" description="Disordered" evidence="15">
    <location>
        <begin position="442"/>
        <end position="524"/>
    </location>
</feature>
<evidence type="ECO:0000259" key="17">
    <source>
        <dbReference type="Pfam" id="PF02706"/>
    </source>
</evidence>